<feature type="domain" description="Integrase catalytic" evidence="1">
    <location>
        <begin position="36"/>
        <end position="198"/>
    </location>
</feature>
<keyword evidence="3" id="KW-1185">Reference proteome</keyword>
<organism evidence="2 3">
    <name type="scientific">Caballeronia grimmiae</name>
    <dbReference type="NCBI Taxonomy" id="1071679"/>
    <lineage>
        <taxon>Bacteria</taxon>
        <taxon>Pseudomonadati</taxon>
        <taxon>Pseudomonadota</taxon>
        <taxon>Betaproteobacteria</taxon>
        <taxon>Burkholderiales</taxon>
        <taxon>Burkholderiaceae</taxon>
        <taxon>Caballeronia</taxon>
    </lineage>
</organism>
<reference evidence="3" key="1">
    <citation type="journal article" date="2019" name="Int. J. Syst. Evol. Microbiol.">
        <title>The Global Catalogue of Microorganisms (GCM) 10K type strain sequencing project: providing services to taxonomists for standard genome sequencing and annotation.</title>
        <authorList>
            <consortium name="The Broad Institute Genomics Platform"/>
            <consortium name="The Broad Institute Genome Sequencing Center for Infectious Disease"/>
            <person name="Wu L."/>
            <person name="Ma J."/>
        </authorList>
    </citation>
    <scope>NUCLEOTIDE SEQUENCE [LARGE SCALE GENOMIC DNA]</scope>
    <source>
        <strain evidence="3">CGMCC 1.11013</strain>
    </source>
</reference>
<protein>
    <recommendedName>
        <fullName evidence="1">Integrase catalytic domain-containing protein</fullName>
    </recommendedName>
</protein>
<gene>
    <name evidence="2" type="ORF">GCM10010985_32340</name>
</gene>
<name>A0ABQ1RPQ9_9BURK</name>
<dbReference type="InterPro" id="IPR001584">
    <property type="entry name" value="Integrase_cat-core"/>
</dbReference>
<evidence type="ECO:0000313" key="3">
    <source>
        <dbReference type="Proteomes" id="UP000597138"/>
    </source>
</evidence>
<dbReference type="EMBL" id="BMEG01000005">
    <property type="protein sequence ID" value="GGD75344.1"/>
    <property type="molecule type" value="Genomic_DNA"/>
</dbReference>
<accession>A0ABQ1RPQ9</accession>
<dbReference type="PANTHER" id="PTHR46889">
    <property type="entry name" value="TRANSPOSASE INSF FOR INSERTION SEQUENCE IS3B-RELATED"/>
    <property type="match status" value="1"/>
</dbReference>
<dbReference type="Gene3D" id="3.30.420.10">
    <property type="entry name" value="Ribonuclease H-like superfamily/Ribonuclease H"/>
    <property type="match status" value="1"/>
</dbReference>
<dbReference type="Pfam" id="PF13333">
    <property type="entry name" value="rve_2"/>
    <property type="match status" value="1"/>
</dbReference>
<sequence>MHQAQIMPKAIRRYRVTTDSRNTRQASPNLVDRVFSADRPDACWLSDITYIPTQEGWLYLAAILDLHSRAVVGWSMSKTLDCRLAVDALNMAIDKRGAVPAILHSDQGTTYSAVDYRALLSRHSIRQSMSRKCNCWDNAPMESFFHTLKTELVVHCDYRTREQAHASLFEYMEVFHNRQRRHSTIGYQAPLPFKTLTVAQVRVSTVRG</sequence>
<dbReference type="NCBIfam" id="NF033516">
    <property type="entry name" value="transpos_IS3"/>
    <property type="match status" value="1"/>
</dbReference>
<dbReference type="SUPFAM" id="SSF53098">
    <property type="entry name" value="Ribonuclease H-like"/>
    <property type="match status" value="1"/>
</dbReference>
<dbReference type="InterPro" id="IPR050900">
    <property type="entry name" value="Transposase_IS3/IS150/IS904"/>
</dbReference>
<dbReference type="Proteomes" id="UP000597138">
    <property type="component" value="Unassembled WGS sequence"/>
</dbReference>
<proteinExistence type="predicted"/>
<comment type="caution">
    <text evidence="2">The sequence shown here is derived from an EMBL/GenBank/DDBJ whole genome shotgun (WGS) entry which is preliminary data.</text>
</comment>
<dbReference type="InterPro" id="IPR048020">
    <property type="entry name" value="Transpos_IS3"/>
</dbReference>
<dbReference type="InterPro" id="IPR012337">
    <property type="entry name" value="RNaseH-like_sf"/>
</dbReference>
<evidence type="ECO:0000313" key="2">
    <source>
        <dbReference type="EMBL" id="GGD75344.1"/>
    </source>
</evidence>
<dbReference type="PROSITE" id="PS50994">
    <property type="entry name" value="INTEGRASE"/>
    <property type="match status" value="1"/>
</dbReference>
<dbReference type="PANTHER" id="PTHR46889:SF4">
    <property type="entry name" value="TRANSPOSASE INSO FOR INSERTION SEQUENCE ELEMENT IS911B-RELATED"/>
    <property type="match status" value="1"/>
</dbReference>
<dbReference type="InterPro" id="IPR036397">
    <property type="entry name" value="RNaseH_sf"/>
</dbReference>
<evidence type="ECO:0000259" key="1">
    <source>
        <dbReference type="PROSITE" id="PS50994"/>
    </source>
</evidence>
<dbReference type="Pfam" id="PF00665">
    <property type="entry name" value="rve"/>
    <property type="match status" value="1"/>
</dbReference>